<comment type="caution">
    <text evidence="4">The sequence shown here is derived from an EMBL/GenBank/DDBJ whole genome shotgun (WGS) entry which is preliminary data.</text>
</comment>
<dbReference type="InterPro" id="IPR050300">
    <property type="entry name" value="GDXG_lipolytic_enzyme"/>
</dbReference>
<evidence type="ECO:0000313" key="5">
    <source>
        <dbReference type="Proteomes" id="UP001201163"/>
    </source>
</evidence>
<feature type="region of interest" description="Disordered" evidence="2">
    <location>
        <begin position="531"/>
        <end position="556"/>
    </location>
</feature>
<dbReference type="PANTHER" id="PTHR48081:SF5">
    <property type="entry name" value="ALPHA_BETA HYDROLASE FOLD-3 DOMAIN-CONTAINING PROTEIN"/>
    <property type="match status" value="1"/>
</dbReference>
<dbReference type="EMBL" id="JAKELL010000062">
    <property type="protein sequence ID" value="KAH8985533.1"/>
    <property type="molecule type" value="Genomic_DNA"/>
</dbReference>
<dbReference type="GO" id="GO:0016787">
    <property type="term" value="F:hydrolase activity"/>
    <property type="evidence" value="ECO:0007669"/>
    <property type="project" value="UniProtKB-KW"/>
</dbReference>
<feature type="region of interest" description="Disordered" evidence="2">
    <location>
        <begin position="473"/>
        <end position="495"/>
    </location>
</feature>
<evidence type="ECO:0000256" key="1">
    <source>
        <dbReference type="ARBA" id="ARBA00022801"/>
    </source>
</evidence>
<gene>
    <name evidence="4" type="ORF">EDB92DRAFT_1351186</name>
</gene>
<feature type="compositionally biased region" description="Basic and acidic residues" evidence="2">
    <location>
        <begin position="531"/>
        <end position="554"/>
    </location>
</feature>
<dbReference type="InterPro" id="IPR029058">
    <property type="entry name" value="AB_hydrolase_fold"/>
</dbReference>
<organism evidence="4 5">
    <name type="scientific">Lactarius akahatsu</name>
    <dbReference type="NCBI Taxonomy" id="416441"/>
    <lineage>
        <taxon>Eukaryota</taxon>
        <taxon>Fungi</taxon>
        <taxon>Dikarya</taxon>
        <taxon>Basidiomycota</taxon>
        <taxon>Agaricomycotina</taxon>
        <taxon>Agaricomycetes</taxon>
        <taxon>Russulales</taxon>
        <taxon>Russulaceae</taxon>
        <taxon>Lactarius</taxon>
    </lineage>
</organism>
<keyword evidence="1" id="KW-0378">Hydrolase</keyword>
<feature type="region of interest" description="Disordered" evidence="2">
    <location>
        <begin position="80"/>
        <end position="101"/>
    </location>
</feature>
<dbReference type="Gene3D" id="3.40.50.1820">
    <property type="entry name" value="alpha/beta hydrolase"/>
    <property type="match status" value="1"/>
</dbReference>
<reference evidence="4" key="1">
    <citation type="submission" date="2022-01" db="EMBL/GenBank/DDBJ databases">
        <title>Comparative genomics reveals a dynamic genome evolution in the ectomycorrhizal milk-cap (Lactarius) mushrooms.</title>
        <authorList>
            <consortium name="DOE Joint Genome Institute"/>
            <person name="Lebreton A."/>
            <person name="Tang N."/>
            <person name="Kuo A."/>
            <person name="LaButti K."/>
            <person name="Drula E."/>
            <person name="Barry K."/>
            <person name="Clum A."/>
            <person name="Lipzen A."/>
            <person name="Mousain D."/>
            <person name="Ng V."/>
            <person name="Wang R."/>
            <person name="Wang X."/>
            <person name="Dai Y."/>
            <person name="Henrissat B."/>
            <person name="Grigoriev I.V."/>
            <person name="Guerin-Laguette A."/>
            <person name="Yu F."/>
            <person name="Martin F.M."/>
        </authorList>
    </citation>
    <scope>NUCLEOTIDE SEQUENCE</scope>
    <source>
        <strain evidence="4">QP</strain>
    </source>
</reference>
<name>A0AAD4LAF0_9AGAM</name>
<protein>
    <recommendedName>
        <fullName evidence="3">Alpha/beta hydrolase fold-3 domain-containing protein</fullName>
    </recommendedName>
</protein>
<dbReference type="PANTHER" id="PTHR48081">
    <property type="entry name" value="AB HYDROLASE SUPERFAMILY PROTEIN C4A8.06C"/>
    <property type="match status" value="1"/>
</dbReference>
<evidence type="ECO:0000313" key="4">
    <source>
        <dbReference type="EMBL" id="KAH8985533.1"/>
    </source>
</evidence>
<feature type="domain" description="Alpha/beta hydrolase fold-3" evidence="3">
    <location>
        <begin position="133"/>
        <end position="263"/>
    </location>
</feature>
<feature type="compositionally biased region" description="Low complexity" evidence="2">
    <location>
        <begin position="473"/>
        <end position="483"/>
    </location>
</feature>
<evidence type="ECO:0000256" key="2">
    <source>
        <dbReference type="SAM" id="MobiDB-lite"/>
    </source>
</evidence>
<dbReference type="Proteomes" id="UP001201163">
    <property type="component" value="Unassembled WGS sequence"/>
</dbReference>
<sequence length="776" mass="84970">MQDATTHTVEEFQSFIKARGGSLPWVNVVRALVPLSLCDLAAAHLIKACGGEEVMKQTLGGTKWWQVRSTQGVEAEWVTAERARESPHRSQRQRRGKEAKQAPLRFFSSDDSLEDDEGARPNRGTEMDDTPCLLYIHGGGYYFGTVDGDRSALERYAEKIQGRVFAVDYRLAPQYPFPCAIQDVLAAYLYLIQPPVGASHRAINPKKIVIGGDSSGGGLALAVLQVIRDAGLPLPAGGVLVSPWCDLTHSFHSITTNTETDILPATGLSLHKPSPLWPPPSEEMTSQVHARLRMFANDVVHSHHGCERTASTFREKLRLSDGEDRSSTPQFQFYAENRLLRHPLVSPALGYLGGLPPLFFIAGNGEVLRDEIVYTAHRAAHPDKFPLSEDVKRFYPAFEGMKDKMRATAVHLQIYDDAAHILPNLFPFATPAKFCVRAIITFIRHVTHAPPKTVFLISPLVTTDSTSSGSFLVHPSVDSSSESGSDDPSVDVLPSGVGAKAQERYRIVASLSQATTRLRGRSAQIFRFGNEEVSRSRSRDDGQCSEGHASEPKEPSVVFAGAAAAYEHWPGDRMPMIRERVSTQGIVSPLEDEEDLPAFRLSSQLIGVIPESVLERYTAAKQTSDLRFASTIKGIEKARARNVEHASRDLAQRAAALRRYFRSAGGASVRSGDDGGVWRLAWALDADERPPPSSIVGRLDTEEALRFARATDRRWLLEFTAAADGGRQGLGPGLSSWKSAGAAAMMAILFTTKLQRSVQKEDVGVARGPTGRSVLY</sequence>
<dbReference type="AlphaFoldDB" id="A0AAD4LAF0"/>
<keyword evidence="5" id="KW-1185">Reference proteome</keyword>
<evidence type="ECO:0000259" key="3">
    <source>
        <dbReference type="Pfam" id="PF07859"/>
    </source>
</evidence>
<dbReference type="Pfam" id="PF07859">
    <property type="entry name" value="Abhydrolase_3"/>
    <property type="match status" value="1"/>
</dbReference>
<dbReference type="SUPFAM" id="SSF53474">
    <property type="entry name" value="alpha/beta-Hydrolases"/>
    <property type="match status" value="1"/>
</dbReference>
<accession>A0AAD4LAF0</accession>
<dbReference type="InterPro" id="IPR013094">
    <property type="entry name" value="AB_hydrolase_3"/>
</dbReference>
<proteinExistence type="predicted"/>